<evidence type="ECO:0000256" key="4">
    <source>
        <dbReference type="ARBA" id="ARBA00018141"/>
    </source>
</evidence>
<dbReference type="Gene3D" id="3.30.479.10">
    <property type="entry name" value="6-pyruvoyl tetrahydropterin synthase/QueD"/>
    <property type="match status" value="1"/>
</dbReference>
<evidence type="ECO:0000256" key="2">
    <source>
        <dbReference type="ARBA" id="ARBA00008900"/>
    </source>
</evidence>
<sequence length="158" mass="18587">MIIQKQYKFYAAHRNEELQDKCRNLHGHRYGIVCHFEVQRTGSYTTLFSEFDDKIGPFLKEYYDHGMLINVSDPLYATLKQHMEIHGDDFKLREFEGPTSVENLAHQLFTEITQMGFDLVRLDVQETDTSVVSYDRNDWERDNEAQVFSKTKPVNAIT</sequence>
<dbReference type="Pfam" id="PF01242">
    <property type="entry name" value="PTPS"/>
    <property type="match status" value="1"/>
</dbReference>
<dbReference type="SUPFAM" id="SSF55620">
    <property type="entry name" value="Tetrahydrobiopterin biosynthesis enzymes-like"/>
    <property type="match status" value="1"/>
</dbReference>
<proteinExistence type="inferred from homology"/>
<protein>
    <recommendedName>
        <fullName evidence="4">6-carboxy-5,6,7,8-tetrahydropterin synthase</fullName>
        <ecNumber evidence="3">4.1.2.50</ecNumber>
    </recommendedName>
    <alternativeName>
        <fullName evidence="5">Queuosine biosynthesis protein QueD</fullName>
    </alternativeName>
</protein>
<dbReference type="InterPro" id="IPR038418">
    <property type="entry name" value="6-PTP_synth/QueD_sf"/>
</dbReference>
<evidence type="ECO:0000256" key="5">
    <source>
        <dbReference type="ARBA" id="ARBA00031449"/>
    </source>
</evidence>
<dbReference type="EMBL" id="PUIB01000006">
    <property type="protein sequence ID" value="PQO41165.1"/>
    <property type="molecule type" value="Genomic_DNA"/>
</dbReference>
<reference evidence="7 8" key="1">
    <citation type="submission" date="2018-02" db="EMBL/GenBank/DDBJ databases">
        <title>Comparative genomes isolates from brazilian mangrove.</title>
        <authorList>
            <person name="Araujo J.E."/>
            <person name="Taketani R.G."/>
            <person name="Silva M.C.P."/>
            <person name="Loureco M.V."/>
            <person name="Andreote F.D."/>
        </authorList>
    </citation>
    <scope>NUCLEOTIDE SEQUENCE [LARGE SCALE GENOMIC DNA]</scope>
    <source>
        <strain evidence="7 8">NAP PRIS-MGV</strain>
    </source>
</reference>
<dbReference type="AlphaFoldDB" id="A0A2S8G9M5"/>
<comment type="pathway">
    <text evidence="1">Purine metabolism; 7-cyano-7-deazaguanine biosynthesis.</text>
</comment>
<dbReference type="InterPro" id="IPR007115">
    <property type="entry name" value="6-PTP_synth/QueD"/>
</dbReference>
<gene>
    <name evidence="7" type="ORF">C5Y98_04210</name>
</gene>
<dbReference type="EC" id="4.1.2.50" evidence="3"/>
<dbReference type="GO" id="GO:0070497">
    <property type="term" value="F:6-carboxytetrahydropterin synthase activity"/>
    <property type="evidence" value="ECO:0007669"/>
    <property type="project" value="UniProtKB-EC"/>
</dbReference>
<dbReference type="OrthoDB" id="9804698at2"/>
<dbReference type="RefSeq" id="WP_105351883.1">
    <property type="nucleotide sequence ID" value="NZ_PUIB01000006.1"/>
</dbReference>
<comment type="caution">
    <text evidence="7">The sequence shown here is derived from an EMBL/GenBank/DDBJ whole genome shotgun (WGS) entry which is preliminary data.</text>
</comment>
<accession>A0A2S8G9M5</accession>
<evidence type="ECO:0000256" key="6">
    <source>
        <dbReference type="ARBA" id="ARBA00048807"/>
    </source>
</evidence>
<evidence type="ECO:0000256" key="3">
    <source>
        <dbReference type="ARBA" id="ARBA00012982"/>
    </source>
</evidence>
<comment type="similarity">
    <text evidence="2">Belongs to the PTPS family. QueD subfamily.</text>
</comment>
<comment type="catalytic activity">
    <reaction evidence="6">
        <text>7,8-dihydroneopterin 3'-triphosphate + H2O = 6-carboxy-5,6,7,8-tetrahydropterin + triphosphate + acetaldehyde + 2 H(+)</text>
        <dbReference type="Rhea" id="RHEA:27966"/>
        <dbReference type="ChEBI" id="CHEBI:15343"/>
        <dbReference type="ChEBI" id="CHEBI:15377"/>
        <dbReference type="ChEBI" id="CHEBI:15378"/>
        <dbReference type="ChEBI" id="CHEBI:18036"/>
        <dbReference type="ChEBI" id="CHEBI:58462"/>
        <dbReference type="ChEBI" id="CHEBI:61032"/>
        <dbReference type="EC" id="4.1.2.50"/>
    </reaction>
</comment>
<dbReference type="Proteomes" id="UP000239388">
    <property type="component" value="Unassembled WGS sequence"/>
</dbReference>
<evidence type="ECO:0000313" key="8">
    <source>
        <dbReference type="Proteomes" id="UP000239388"/>
    </source>
</evidence>
<organism evidence="7 8">
    <name type="scientific">Blastopirellula marina</name>
    <dbReference type="NCBI Taxonomy" id="124"/>
    <lineage>
        <taxon>Bacteria</taxon>
        <taxon>Pseudomonadati</taxon>
        <taxon>Planctomycetota</taxon>
        <taxon>Planctomycetia</taxon>
        <taxon>Pirellulales</taxon>
        <taxon>Pirellulaceae</taxon>
        <taxon>Blastopirellula</taxon>
    </lineage>
</organism>
<evidence type="ECO:0000256" key="1">
    <source>
        <dbReference type="ARBA" id="ARBA00005061"/>
    </source>
</evidence>
<evidence type="ECO:0000313" key="7">
    <source>
        <dbReference type="EMBL" id="PQO41165.1"/>
    </source>
</evidence>
<name>A0A2S8G9M5_9BACT</name>
<dbReference type="UniPathway" id="UPA00391"/>